<evidence type="ECO:0000313" key="3">
    <source>
        <dbReference type="Proteomes" id="UP000676336"/>
    </source>
</evidence>
<feature type="compositionally biased region" description="Basic residues" evidence="1">
    <location>
        <begin position="10"/>
        <end position="19"/>
    </location>
</feature>
<feature type="compositionally biased region" description="Basic and acidic residues" evidence="1">
    <location>
        <begin position="24"/>
        <end position="38"/>
    </location>
</feature>
<feature type="non-terminal residue" evidence="2">
    <location>
        <position position="63"/>
    </location>
</feature>
<dbReference type="Proteomes" id="UP000676336">
    <property type="component" value="Unassembled WGS sequence"/>
</dbReference>
<feature type="region of interest" description="Disordered" evidence="1">
    <location>
        <begin position="1"/>
        <end position="63"/>
    </location>
</feature>
<evidence type="ECO:0000256" key="1">
    <source>
        <dbReference type="SAM" id="MobiDB-lite"/>
    </source>
</evidence>
<reference evidence="2" key="1">
    <citation type="submission" date="2021-02" db="EMBL/GenBank/DDBJ databases">
        <authorList>
            <person name="Nowell W R."/>
        </authorList>
    </citation>
    <scope>NUCLEOTIDE SEQUENCE</scope>
</reference>
<evidence type="ECO:0000313" key="2">
    <source>
        <dbReference type="EMBL" id="CAF4857716.1"/>
    </source>
</evidence>
<comment type="caution">
    <text evidence="2">The sequence shown here is derived from an EMBL/GenBank/DDBJ whole genome shotgun (WGS) entry which is preliminary data.</text>
</comment>
<gene>
    <name evidence="2" type="ORF">SMN809_LOCUS49702</name>
</gene>
<sequence>RRDERPKTSKREHKRRRHSSSNSDRSDKRSPRRRDNGKKASPSPSNERHRSATPNGDTNRPAN</sequence>
<name>A0A8S3BVQ4_9BILA</name>
<protein>
    <submittedName>
        <fullName evidence="2">Uncharacterized protein</fullName>
    </submittedName>
</protein>
<feature type="compositionally biased region" description="Polar residues" evidence="1">
    <location>
        <begin position="52"/>
        <end position="63"/>
    </location>
</feature>
<proteinExistence type="predicted"/>
<dbReference type="AlphaFoldDB" id="A0A8S3BVQ4"/>
<accession>A0A8S3BVQ4</accession>
<feature type="non-terminal residue" evidence="2">
    <location>
        <position position="1"/>
    </location>
</feature>
<dbReference type="EMBL" id="CAJOBI010162743">
    <property type="protein sequence ID" value="CAF4857716.1"/>
    <property type="molecule type" value="Genomic_DNA"/>
</dbReference>
<organism evidence="2 3">
    <name type="scientific">Rotaria magnacalcarata</name>
    <dbReference type="NCBI Taxonomy" id="392030"/>
    <lineage>
        <taxon>Eukaryota</taxon>
        <taxon>Metazoa</taxon>
        <taxon>Spiralia</taxon>
        <taxon>Gnathifera</taxon>
        <taxon>Rotifera</taxon>
        <taxon>Eurotatoria</taxon>
        <taxon>Bdelloidea</taxon>
        <taxon>Philodinida</taxon>
        <taxon>Philodinidae</taxon>
        <taxon>Rotaria</taxon>
    </lineage>
</organism>